<protein>
    <recommendedName>
        <fullName evidence="10 11">Chaperone protein DnaJ</fullName>
    </recommendedName>
</protein>
<dbReference type="FunFam" id="2.60.260.20:FF:000005">
    <property type="entry name" value="Chaperone protein dnaJ 1, mitochondrial"/>
    <property type="match status" value="1"/>
</dbReference>
<dbReference type="PROSITE" id="PS51188">
    <property type="entry name" value="ZF_CR"/>
    <property type="match status" value="1"/>
</dbReference>
<comment type="function">
    <text evidence="11">Participates actively in the response to hyperosmotic and heat shock by preventing the aggregation of stress-denatured proteins and by disaggregating proteins, also in an autonomous, DnaK-independent fashion. Unfolded proteins bind initially to DnaJ; upon interaction with the DnaJ-bound protein, DnaK hydrolyzes its bound ATP, resulting in the formation of a stable complex. GrpE releases ADP from DnaK; ATP binding to DnaK triggers the release of the substrate protein, thus completing the reaction cycle. Several rounds of ATP-dependent interactions between DnaJ, DnaK and GrpE are required for fully efficient folding. Also involved, together with DnaK and GrpE, in the DNA replication of plasmids through activation of initiation proteins.</text>
</comment>
<dbReference type="GO" id="GO:0009408">
    <property type="term" value="P:response to heat"/>
    <property type="evidence" value="ECO:0007669"/>
    <property type="project" value="InterPro"/>
</dbReference>
<dbReference type="InterPro" id="IPR036410">
    <property type="entry name" value="HSP_DnaJ_Cys-rich_dom_sf"/>
</dbReference>
<dbReference type="AlphaFoldDB" id="A0A261FA93"/>
<dbReference type="Pfam" id="PF00226">
    <property type="entry name" value="DnaJ"/>
    <property type="match status" value="1"/>
</dbReference>
<dbReference type="SUPFAM" id="SSF49493">
    <property type="entry name" value="HSP40/DnaJ peptide-binding domain"/>
    <property type="match status" value="2"/>
</dbReference>
<dbReference type="PANTHER" id="PTHR43096:SF48">
    <property type="entry name" value="CHAPERONE PROTEIN DNAJ"/>
    <property type="match status" value="1"/>
</dbReference>
<keyword evidence="2 11" id="KW-0235">DNA replication</keyword>
<dbReference type="Proteomes" id="UP000228976">
    <property type="component" value="Unassembled WGS sequence"/>
</dbReference>
<feature type="repeat" description="CXXCXGXG motif" evidence="11">
    <location>
        <begin position="147"/>
        <end position="154"/>
    </location>
</feature>
<evidence type="ECO:0000256" key="10">
    <source>
        <dbReference type="ARBA" id="ARBA00067609"/>
    </source>
</evidence>
<organism evidence="16 17">
    <name type="scientific">Aeriscardovia aeriphila</name>
    <dbReference type="NCBI Taxonomy" id="218139"/>
    <lineage>
        <taxon>Bacteria</taxon>
        <taxon>Bacillati</taxon>
        <taxon>Actinomycetota</taxon>
        <taxon>Actinomycetes</taxon>
        <taxon>Bifidobacteriales</taxon>
        <taxon>Bifidobacteriaceae</taxon>
        <taxon>Aeriscardovia</taxon>
    </lineage>
</organism>
<feature type="binding site" evidence="11">
    <location>
        <position position="147"/>
    </location>
    <ligand>
        <name>Zn(2+)</name>
        <dbReference type="ChEBI" id="CHEBI:29105"/>
        <label>1</label>
    </ligand>
</feature>
<name>A0A261FA93_9BIFI</name>
<evidence type="ECO:0000256" key="2">
    <source>
        <dbReference type="ARBA" id="ARBA00022705"/>
    </source>
</evidence>
<feature type="binding site" evidence="11">
    <location>
        <position position="193"/>
    </location>
    <ligand>
        <name>Zn(2+)</name>
        <dbReference type="ChEBI" id="CHEBI:29105"/>
        <label>2</label>
    </ligand>
</feature>
<accession>A0A261FA93</accession>
<comment type="caution">
    <text evidence="16">The sequence shown here is derived from an EMBL/GenBank/DDBJ whole genome shotgun (WGS) entry which is preliminary data.</text>
</comment>
<dbReference type="PRINTS" id="PR00625">
    <property type="entry name" value="JDOMAIN"/>
</dbReference>
<dbReference type="FunFam" id="2.10.230.10:FF:000002">
    <property type="entry name" value="Molecular chaperone DnaJ"/>
    <property type="match status" value="1"/>
</dbReference>
<dbReference type="EMBL" id="MWWU01000002">
    <property type="protein sequence ID" value="OZG56004.1"/>
    <property type="molecule type" value="Genomic_DNA"/>
</dbReference>
<comment type="cofactor">
    <cofactor evidence="11">
        <name>Zn(2+)</name>
        <dbReference type="ChEBI" id="CHEBI:29105"/>
    </cofactor>
    <text evidence="11">Binds 2 Zn(2+) ions per monomer.</text>
</comment>
<dbReference type="SUPFAM" id="SSF57938">
    <property type="entry name" value="DnaJ/Hsp40 cysteine-rich domain"/>
    <property type="match status" value="1"/>
</dbReference>
<keyword evidence="17" id="KW-1185">Reference proteome</keyword>
<evidence type="ECO:0000256" key="12">
    <source>
        <dbReference type="PROSITE-ProRule" id="PRU00546"/>
    </source>
</evidence>
<feature type="domain" description="J" evidence="14">
    <location>
        <begin position="4"/>
        <end position="67"/>
    </location>
</feature>
<evidence type="ECO:0000256" key="3">
    <source>
        <dbReference type="ARBA" id="ARBA00022723"/>
    </source>
</evidence>
<keyword evidence="1 11" id="KW-0963">Cytoplasm</keyword>
<dbReference type="GO" id="GO:0006260">
    <property type="term" value="P:DNA replication"/>
    <property type="evidence" value="ECO:0007669"/>
    <property type="project" value="UniProtKB-KW"/>
</dbReference>
<feature type="binding site" evidence="11">
    <location>
        <position position="150"/>
    </location>
    <ligand>
        <name>Zn(2+)</name>
        <dbReference type="ChEBI" id="CHEBI:29105"/>
        <label>1</label>
    </ligand>
</feature>
<evidence type="ECO:0000256" key="6">
    <source>
        <dbReference type="ARBA" id="ARBA00022833"/>
    </source>
</evidence>
<keyword evidence="4 11" id="KW-0677">Repeat</keyword>
<dbReference type="InterPro" id="IPR012724">
    <property type="entry name" value="DnaJ"/>
</dbReference>
<dbReference type="HAMAP" id="MF_01152">
    <property type="entry name" value="DnaJ"/>
    <property type="match status" value="1"/>
</dbReference>
<keyword evidence="5 11" id="KW-0863">Zinc-finger</keyword>
<feature type="repeat" description="CXXCXGXG motif" evidence="11">
    <location>
        <begin position="204"/>
        <end position="211"/>
    </location>
</feature>
<feature type="binding site" evidence="11">
    <location>
        <position position="164"/>
    </location>
    <ligand>
        <name>Zn(2+)</name>
        <dbReference type="ChEBI" id="CHEBI:29105"/>
        <label>2</label>
    </ligand>
</feature>
<feature type="repeat" description="CXXCXGXG motif" evidence="11">
    <location>
        <begin position="190"/>
        <end position="197"/>
    </location>
</feature>
<sequence>MATDYYAVLGVSRDASDDEIKQAYRKMARKYHPDIAGPEYQEKFQEINKAYEILSDPEKKRMVDQGIDPEDPQASAGFGGFSQGGYGSFADIFDDLGGMFGGFGGRSRGPQPRVQPGSDVLADLRIPLKVAVFGGVQEVQSRTYITCPTCHGNGSADGSQPVTCSVCKGTGFQQKVTRVLMTQMMTQVECSNCHGFGTVIPNPCTQCGGSGRVADEHVEKVNVPAGVQDGTRMRVAGRGNVGLGGGQPGDLYIDIHVAADKQFVRVGNDLHCWVSVPMVWAALGHEVTLSTFDGPQNVELKPGTQPEEEIRVKGLGAGILNSPGERGDVVAHVQVKVPKKLNSAQREALEAFDKASKSDKPEQFARPSKGRDRGLFDHLKNMFTGE</sequence>
<keyword evidence="8 11" id="KW-0143">Chaperone</keyword>
<feature type="domain" description="CR-type" evidence="15">
    <location>
        <begin position="134"/>
        <end position="216"/>
    </location>
</feature>
<dbReference type="SMART" id="SM00271">
    <property type="entry name" value="DnaJ"/>
    <property type="match status" value="1"/>
</dbReference>
<comment type="subcellular location">
    <subcellularLocation>
        <location evidence="11">Cytoplasm</location>
    </subcellularLocation>
</comment>
<evidence type="ECO:0000256" key="7">
    <source>
        <dbReference type="ARBA" id="ARBA00023016"/>
    </source>
</evidence>
<evidence type="ECO:0000256" key="13">
    <source>
        <dbReference type="SAM" id="MobiDB-lite"/>
    </source>
</evidence>
<evidence type="ECO:0000256" key="8">
    <source>
        <dbReference type="ARBA" id="ARBA00023186"/>
    </source>
</evidence>
<dbReference type="InterPro" id="IPR008971">
    <property type="entry name" value="HSP40/DnaJ_pept-bd"/>
</dbReference>
<keyword evidence="6 11" id="KW-0862">Zinc</keyword>
<dbReference type="GO" id="GO:0008270">
    <property type="term" value="F:zinc ion binding"/>
    <property type="evidence" value="ECO:0007669"/>
    <property type="project" value="UniProtKB-UniRule"/>
</dbReference>
<dbReference type="GO" id="GO:0005524">
    <property type="term" value="F:ATP binding"/>
    <property type="evidence" value="ECO:0007669"/>
    <property type="project" value="InterPro"/>
</dbReference>
<evidence type="ECO:0000313" key="16">
    <source>
        <dbReference type="EMBL" id="OZG56004.1"/>
    </source>
</evidence>
<dbReference type="GO" id="GO:0005737">
    <property type="term" value="C:cytoplasm"/>
    <property type="evidence" value="ECO:0007669"/>
    <property type="project" value="UniProtKB-SubCell"/>
</dbReference>
<comment type="domain">
    <text evidence="11">The J domain is necessary and sufficient to stimulate DnaK ATPase activity. Zinc center 1 plays an important role in the autonomous, DnaK-independent chaperone activity of DnaJ. Zinc center 2 is essential for interaction with DnaK and for DnaJ activity.</text>
</comment>
<evidence type="ECO:0000256" key="1">
    <source>
        <dbReference type="ARBA" id="ARBA00022490"/>
    </source>
</evidence>
<evidence type="ECO:0000259" key="15">
    <source>
        <dbReference type="PROSITE" id="PS51188"/>
    </source>
</evidence>
<dbReference type="GO" id="GO:0031072">
    <property type="term" value="F:heat shock protein binding"/>
    <property type="evidence" value="ECO:0007669"/>
    <property type="project" value="InterPro"/>
</dbReference>
<dbReference type="InterPro" id="IPR001305">
    <property type="entry name" value="HSP_DnaJ_Cys-rich_dom"/>
</dbReference>
<evidence type="ECO:0000256" key="5">
    <source>
        <dbReference type="ARBA" id="ARBA00022771"/>
    </source>
</evidence>
<comment type="subunit">
    <text evidence="11">Homodimer.</text>
</comment>
<evidence type="ECO:0000313" key="17">
    <source>
        <dbReference type="Proteomes" id="UP000228976"/>
    </source>
</evidence>
<dbReference type="Gene3D" id="1.10.287.110">
    <property type="entry name" value="DnaJ domain"/>
    <property type="match status" value="1"/>
</dbReference>
<comment type="similarity">
    <text evidence="9 11">Belongs to the DnaJ family.</text>
</comment>
<dbReference type="InterPro" id="IPR002939">
    <property type="entry name" value="DnaJ_C"/>
</dbReference>
<dbReference type="CDD" id="cd06257">
    <property type="entry name" value="DnaJ"/>
    <property type="match status" value="1"/>
</dbReference>
<feature type="binding site" evidence="11">
    <location>
        <position position="190"/>
    </location>
    <ligand>
        <name>Zn(2+)</name>
        <dbReference type="ChEBI" id="CHEBI:29105"/>
        <label>2</label>
    </ligand>
</feature>
<dbReference type="Gene3D" id="2.10.230.10">
    <property type="entry name" value="Heat shock protein DnaJ, cysteine-rich domain"/>
    <property type="match status" value="1"/>
</dbReference>
<feature type="binding site" evidence="11">
    <location>
        <position position="207"/>
    </location>
    <ligand>
        <name>Zn(2+)</name>
        <dbReference type="ChEBI" id="CHEBI:29105"/>
        <label>1</label>
    </ligand>
</feature>
<feature type="zinc finger region" description="CR-type" evidence="12">
    <location>
        <begin position="134"/>
        <end position="216"/>
    </location>
</feature>
<dbReference type="PANTHER" id="PTHR43096">
    <property type="entry name" value="DNAJ HOMOLOG 1, MITOCHONDRIAL-RELATED"/>
    <property type="match status" value="1"/>
</dbReference>
<dbReference type="Pfam" id="PF01556">
    <property type="entry name" value="DnaJ_C"/>
    <property type="match status" value="1"/>
</dbReference>
<feature type="region of interest" description="Disordered" evidence="13">
    <location>
        <begin position="351"/>
        <end position="386"/>
    </location>
</feature>
<feature type="compositionally biased region" description="Basic and acidic residues" evidence="13">
    <location>
        <begin position="351"/>
        <end position="380"/>
    </location>
</feature>
<proteinExistence type="inferred from homology"/>
<evidence type="ECO:0000256" key="4">
    <source>
        <dbReference type="ARBA" id="ARBA00022737"/>
    </source>
</evidence>
<evidence type="ECO:0000259" key="14">
    <source>
        <dbReference type="PROSITE" id="PS50076"/>
    </source>
</evidence>
<dbReference type="SUPFAM" id="SSF46565">
    <property type="entry name" value="Chaperone J-domain"/>
    <property type="match status" value="1"/>
</dbReference>
<dbReference type="Gene3D" id="2.60.260.20">
    <property type="entry name" value="Urease metallochaperone UreE, N-terminal domain"/>
    <property type="match status" value="2"/>
</dbReference>
<evidence type="ECO:0000256" key="11">
    <source>
        <dbReference type="HAMAP-Rule" id="MF_01152"/>
    </source>
</evidence>
<dbReference type="InterPro" id="IPR001623">
    <property type="entry name" value="DnaJ_domain"/>
</dbReference>
<feature type="binding site" evidence="11">
    <location>
        <position position="167"/>
    </location>
    <ligand>
        <name>Zn(2+)</name>
        <dbReference type="ChEBI" id="CHEBI:29105"/>
        <label>2</label>
    </ligand>
</feature>
<dbReference type="CDD" id="cd10719">
    <property type="entry name" value="DnaJ_zf"/>
    <property type="match status" value="1"/>
</dbReference>
<dbReference type="InterPro" id="IPR036869">
    <property type="entry name" value="J_dom_sf"/>
</dbReference>
<gene>
    <name evidence="11" type="primary">dnaJ</name>
    <name evidence="16" type="ORF">AEAE_0492</name>
</gene>
<feature type="repeat" description="CXXCXGXG motif" evidence="11">
    <location>
        <begin position="164"/>
        <end position="171"/>
    </location>
</feature>
<dbReference type="GO" id="GO:0051082">
    <property type="term" value="F:unfolded protein binding"/>
    <property type="evidence" value="ECO:0007669"/>
    <property type="project" value="UniProtKB-UniRule"/>
</dbReference>
<dbReference type="CDD" id="cd10747">
    <property type="entry name" value="DnaJ_C"/>
    <property type="match status" value="1"/>
</dbReference>
<dbReference type="Pfam" id="PF00684">
    <property type="entry name" value="DnaJ_CXXCXGXG"/>
    <property type="match status" value="1"/>
</dbReference>
<reference evidence="16 17" key="1">
    <citation type="journal article" date="2017" name="BMC Genomics">
        <title>Comparative genomic and phylogenomic analyses of the Bifidobacteriaceae family.</title>
        <authorList>
            <person name="Lugli G.A."/>
            <person name="Milani C."/>
            <person name="Turroni F."/>
            <person name="Duranti S."/>
            <person name="Mancabelli L."/>
            <person name="Mangifesta M."/>
            <person name="Ferrario C."/>
            <person name="Modesto M."/>
            <person name="Mattarelli P."/>
            <person name="Jiri K."/>
            <person name="van Sinderen D."/>
            <person name="Ventura M."/>
        </authorList>
    </citation>
    <scope>NUCLEOTIDE SEQUENCE [LARGE SCALE GENOMIC DNA]</scope>
    <source>
        <strain evidence="16 17">LMG 21773</strain>
    </source>
</reference>
<feature type="binding site" evidence="11">
    <location>
        <position position="204"/>
    </location>
    <ligand>
        <name>Zn(2+)</name>
        <dbReference type="ChEBI" id="CHEBI:29105"/>
        <label>1</label>
    </ligand>
</feature>
<evidence type="ECO:0000256" key="9">
    <source>
        <dbReference type="ARBA" id="ARBA00061004"/>
    </source>
</evidence>
<dbReference type="PROSITE" id="PS50076">
    <property type="entry name" value="DNAJ_2"/>
    <property type="match status" value="1"/>
</dbReference>
<keyword evidence="7 11" id="KW-0346">Stress response</keyword>
<dbReference type="GO" id="GO:0042026">
    <property type="term" value="P:protein refolding"/>
    <property type="evidence" value="ECO:0007669"/>
    <property type="project" value="TreeGrafter"/>
</dbReference>
<dbReference type="RefSeq" id="WP_244569602.1">
    <property type="nucleotide sequence ID" value="NZ_JACBYZ010000001.1"/>
</dbReference>
<keyword evidence="3 11" id="KW-0479">Metal-binding</keyword>